<comment type="caution">
    <text evidence="1">The sequence shown here is derived from an EMBL/GenBank/DDBJ whole genome shotgun (WGS) entry which is preliminary data.</text>
</comment>
<gene>
    <name evidence="1" type="ORF">BGZ65_005942</name>
</gene>
<evidence type="ECO:0000313" key="2">
    <source>
        <dbReference type="Proteomes" id="UP000749646"/>
    </source>
</evidence>
<evidence type="ECO:0000313" key="1">
    <source>
        <dbReference type="EMBL" id="KAF9979829.1"/>
    </source>
</evidence>
<dbReference type="Proteomes" id="UP000749646">
    <property type="component" value="Unassembled WGS sequence"/>
</dbReference>
<protein>
    <submittedName>
        <fullName evidence="1">Uncharacterized protein</fullName>
    </submittedName>
</protein>
<dbReference type="AlphaFoldDB" id="A0A9P6M8I3"/>
<organism evidence="1 2">
    <name type="scientific">Modicella reniformis</name>
    <dbReference type="NCBI Taxonomy" id="1440133"/>
    <lineage>
        <taxon>Eukaryota</taxon>
        <taxon>Fungi</taxon>
        <taxon>Fungi incertae sedis</taxon>
        <taxon>Mucoromycota</taxon>
        <taxon>Mortierellomycotina</taxon>
        <taxon>Mortierellomycetes</taxon>
        <taxon>Mortierellales</taxon>
        <taxon>Mortierellaceae</taxon>
        <taxon>Modicella</taxon>
    </lineage>
</organism>
<name>A0A9P6M8I3_9FUNG</name>
<dbReference type="EMBL" id="JAAAHW010003962">
    <property type="protein sequence ID" value="KAF9979829.1"/>
    <property type="molecule type" value="Genomic_DNA"/>
</dbReference>
<accession>A0A9P6M8I3</accession>
<feature type="non-terminal residue" evidence="1">
    <location>
        <position position="123"/>
    </location>
</feature>
<reference evidence="1" key="1">
    <citation type="journal article" date="2020" name="Fungal Divers.">
        <title>Resolving the Mortierellaceae phylogeny through synthesis of multi-gene phylogenetics and phylogenomics.</title>
        <authorList>
            <person name="Vandepol N."/>
            <person name="Liber J."/>
            <person name="Desiro A."/>
            <person name="Na H."/>
            <person name="Kennedy M."/>
            <person name="Barry K."/>
            <person name="Grigoriev I.V."/>
            <person name="Miller A.N."/>
            <person name="O'Donnell K."/>
            <person name="Stajich J.E."/>
            <person name="Bonito G."/>
        </authorList>
    </citation>
    <scope>NUCLEOTIDE SEQUENCE</scope>
    <source>
        <strain evidence="1">MES-2147</strain>
    </source>
</reference>
<keyword evidence="2" id="KW-1185">Reference proteome</keyword>
<sequence>MSSEDYHKRKMSWPQERCTLSVSLLKILQGDWKVHPLGKAPLSLKSVSMKRVKRVFVLTLTTVPQKSSNPAKAHTKLCWKRKLEFDALVKESDLKGVASFACKPRAQNPAMPMLTAPDRLAGG</sequence>
<proteinExistence type="predicted"/>